<evidence type="ECO:0000313" key="1">
    <source>
        <dbReference type="EMBL" id="CAD7226004.1"/>
    </source>
</evidence>
<dbReference type="EMBL" id="OB660718">
    <property type="protein sequence ID" value="CAD7226004.1"/>
    <property type="molecule type" value="Genomic_DNA"/>
</dbReference>
<name>A0A7R8W6T0_9CRUS</name>
<reference evidence="1" key="1">
    <citation type="submission" date="2020-11" db="EMBL/GenBank/DDBJ databases">
        <authorList>
            <person name="Tran Van P."/>
        </authorList>
    </citation>
    <scope>NUCLEOTIDE SEQUENCE</scope>
</reference>
<proteinExistence type="predicted"/>
<accession>A0A7R8W6T0</accession>
<dbReference type="AlphaFoldDB" id="A0A7R8W6T0"/>
<sequence length="93" mass="10732">MEFDRPANDDLQSKMNLLFVQAMRTVCSESAKRQCQGCFTKLDCLKRHLRTHITGVRDYCSLKVVIDQAEETALFNCQHELAQSFRMGYEGKP</sequence>
<organism evidence="1">
    <name type="scientific">Cyprideis torosa</name>
    <dbReference type="NCBI Taxonomy" id="163714"/>
    <lineage>
        <taxon>Eukaryota</taxon>
        <taxon>Metazoa</taxon>
        <taxon>Ecdysozoa</taxon>
        <taxon>Arthropoda</taxon>
        <taxon>Crustacea</taxon>
        <taxon>Oligostraca</taxon>
        <taxon>Ostracoda</taxon>
        <taxon>Podocopa</taxon>
        <taxon>Podocopida</taxon>
        <taxon>Cytherocopina</taxon>
        <taxon>Cytheroidea</taxon>
        <taxon>Cytherideidae</taxon>
        <taxon>Cyprideis</taxon>
    </lineage>
</organism>
<gene>
    <name evidence="1" type="ORF">CTOB1V02_LOCUS3930</name>
</gene>
<protein>
    <submittedName>
        <fullName evidence="1">Uncharacterized protein</fullName>
    </submittedName>
</protein>